<dbReference type="SUPFAM" id="SSF52283">
    <property type="entry name" value="Formate/glycerate dehydrogenase catalytic domain-like"/>
    <property type="match status" value="1"/>
</dbReference>
<dbReference type="EMBL" id="ABDF02000082">
    <property type="protein sequence ID" value="EHK19933.1"/>
    <property type="molecule type" value="Genomic_DNA"/>
</dbReference>
<dbReference type="InterPro" id="IPR006140">
    <property type="entry name" value="D-isomer_DH_NAD-bd"/>
</dbReference>
<feature type="domain" description="D-isomer specific 2-hydroxyacid dehydrogenase catalytic" evidence="5">
    <location>
        <begin position="51"/>
        <end position="340"/>
    </location>
</feature>
<dbReference type="GO" id="GO:0016616">
    <property type="term" value="F:oxidoreductase activity, acting on the CH-OH group of donors, NAD or NADP as acceptor"/>
    <property type="evidence" value="ECO:0007669"/>
    <property type="project" value="InterPro"/>
</dbReference>
<evidence type="ECO:0000259" key="6">
    <source>
        <dbReference type="Pfam" id="PF02826"/>
    </source>
</evidence>
<dbReference type="eggNOG" id="KOG0069">
    <property type="taxonomic scope" value="Eukaryota"/>
</dbReference>
<comment type="caution">
    <text evidence="7">The sequence shown here is derived from an EMBL/GenBank/DDBJ whole genome shotgun (WGS) entry which is preliminary data.</text>
</comment>
<protein>
    <recommendedName>
        <fullName evidence="9">Glycerate dehydrogenase</fullName>
    </recommendedName>
</protein>
<dbReference type="VEuPathDB" id="FungiDB:TRIVIDRAFT_155815"/>
<feature type="domain" description="D-isomer specific 2-hydroxyacid dehydrogenase NAD-binding" evidence="6">
    <location>
        <begin position="133"/>
        <end position="316"/>
    </location>
</feature>
<dbReference type="OrthoDB" id="298012at2759"/>
<keyword evidence="8" id="KW-1185">Reference proteome</keyword>
<dbReference type="PANTHER" id="PTHR43761">
    <property type="entry name" value="D-ISOMER SPECIFIC 2-HYDROXYACID DEHYDROGENASE FAMILY PROTEIN (AFU_ORTHOLOGUE AFUA_1G13630)"/>
    <property type="match status" value="1"/>
</dbReference>
<evidence type="ECO:0000256" key="1">
    <source>
        <dbReference type="ARBA" id="ARBA00005854"/>
    </source>
</evidence>
<evidence type="ECO:0000256" key="2">
    <source>
        <dbReference type="ARBA" id="ARBA00023002"/>
    </source>
</evidence>
<dbReference type="OMA" id="CLEECHC"/>
<dbReference type="InterPro" id="IPR029753">
    <property type="entry name" value="D-isomer_DH_CS"/>
</dbReference>
<keyword evidence="2 4" id="KW-0560">Oxidoreductase</keyword>
<dbReference type="AlphaFoldDB" id="G9N0Q1"/>
<dbReference type="Gene3D" id="3.40.50.720">
    <property type="entry name" value="NAD(P)-binding Rossmann-like Domain"/>
    <property type="match status" value="2"/>
</dbReference>
<dbReference type="Proteomes" id="UP000007115">
    <property type="component" value="Unassembled WGS sequence"/>
</dbReference>
<proteinExistence type="inferred from homology"/>
<dbReference type="STRING" id="413071.G9N0Q1"/>
<dbReference type="InterPro" id="IPR006139">
    <property type="entry name" value="D-isomer_2_OHA_DH_cat_dom"/>
</dbReference>
<dbReference type="GO" id="GO:0051287">
    <property type="term" value="F:NAD binding"/>
    <property type="evidence" value="ECO:0007669"/>
    <property type="project" value="InterPro"/>
</dbReference>
<dbReference type="PANTHER" id="PTHR43761:SF1">
    <property type="entry name" value="D-ISOMER SPECIFIC 2-HYDROXYACID DEHYDROGENASE CATALYTIC DOMAIN-CONTAINING PROTEIN-RELATED"/>
    <property type="match status" value="1"/>
</dbReference>
<name>G9N0Q1_HYPVG</name>
<dbReference type="InterPro" id="IPR050418">
    <property type="entry name" value="D-iso_2-hydroxyacid_DH_PdxB"/>
</dbReference>
<dbReference type="Pfam" id="PF00389">
    <property type="entry name" value="2-Hacid_dh"/>
    <property type="match status" value="1"/>
</dbReference>
<evidence type="ECO:0000313" key="7">
    <source>
        <dbReference type="EMBL" id="EHK19933.1"/>
    </source>
</evidence>
<gene>
    <name evidence="7" type="ORF">TRIVIDRAFT_155815</name>
</gene>
<organism evidence="7 8">
    <name type="scientific">Hypocrea virens (strain Gv29-8 / FGSC 10586)</name>
    <name type="common">Gliocladium virens</name>
    <name type="synonym">Trichoderma virens</name>
    <dbReference type="NCBI Taxonomy" id="413071"/>
    <lineage>
        <taxon>Eukaryota</taxon>
        <taxon>Fungi</taxon>
        <taxon>Dikarya</taxon>
        <taxon>Ascomycota</taxon>
        <taxon>Pezizomycotina</taxon>
        <taxon>Sordariomycetes</taxon>
        <taxon>Hypocreomycetidae</taxon>
        <taxon>Hypocreales</taxon>
        <taxon>Hypocreaceae</taxon>
        <taxon>Trichoderma</taxon>
    </lineage>
</organism>
<evidence type="ECO:0000256" key="3">
    <source>
        <dbReference type="ARBA" id="ARBA00023027"/>
    </source>
</evidence>
<dbReference type="RefSeq" id="XP_013954126.1">
    <property type="nucleotide sequence ID" value="XM_014098651.1"/>
</dbReference>
<comment type="similarity">
    <text evidence="1 4">Belongs to the D-isomer specific 2-hydroxyacid dehydrogenase family.</text>
</comment>
<evidence type="ECO:0008006" key="9">
    <source>
        <dbReference type="Google" id="ProtNLM"/>
    </source>
</evidence>
<sequence>MAIDQVESQHFARATVNVGSLKPRWGGELHKVVCLDAYTCPVPKFDFPHEYVEYHNTIGEDLIIERVHDATIIITSRAPVSSRTIAACPRLELVAFMITGTDIADKKACRARGIAVCNAPGANAESVAEHAFALYMAAKRQVVDLHRITLEAEAWPREKNVFHLYPQMPRVLRHEVLGIVGYGAIGKIAESIGQALGMSVLIAERKSAASDQVRAGRLPFEEVIKTCTVLMLACPLDEESRNMISEPELRTMRPDSIVVNVARGGVMNEAALLKALREKWIFAAATDVFVNEPATKEGCQLLRECPSNLTLSPHVAWYGGTCQENSQLRIKETLESYVAGNVINSVL</sequence>
<accession>G9N0Q1</accession>
<dbReference type="InterPro" id="IPR036291">
    <property type="entry name" value="NAD(P)-bd_dom_sf"/>
</dbReference>
<evidence type="ECO:0000256" key="4">
    <source>
        <dbReference type="RuleBase" id="RU003719"/>
    </source>
</evidence>
<keyword evidence="3" id="KW-0520">NAD</keyword>
<reference evidence="7 8" key="1">
    <citation type="journal article" date="2011" name="Genome Biol.">
        <title>Comparative genome sequence analysis underscores mycoparasitism as the ancestral life style of Trichoderma.</title>
        <authorList>
            <person name="Kubicek C.P."/>
            <person name="Herrera-Estrella A."/>
            <person name="Seidl-Seiboth V."/>
            <person name="Martinez D.A."/>
            <person name="Druzhinina I.S."/>
            <person name="Thon M."/>
            <person name="Zeilinger S."/>
            <person name="Casas-Flores S."/>
            <person name="Horwitz B.A."/>
            <person name="Mukherjee P.K."/>
            <person name="Mukherjee M."/>
            <person name="Kredics L."/>
            <person name="Alcaraz L.D."/>
            <person name="Aerts A."/>
            <person name="Antal Z."/>
            <person name="Atanasova L."/>
            <person name="Cervantes-Badillo M.G."/>
            <person name="Challacombe J."/>
            <person name="Chertkov O."/>
            <person name="McCluskey K."/>
            <person name="Coulpier F."/>
            <person name="Deshpande N."/>
            <person name="von Doehren H."/>
            <person name="Ebbole D.J."/>
            <person name="Esquivel-Naranjo E.U."/>
            <person name="Fekete E."/>
            <person name="Flipphi M."/>
            <person name="Glaser F."/>
            <person name="Gomez-Rodriguez E.Y."/>
            <person name="Gruber S."/>
            <person name="Han C."/>
            <person name="Henrissat B."/>
            <person name="Hermosa R."/>
            <person name="Hernandez-Onate M."/>
            <person name="Karaffa L."/>
            <person name="Kosti I."/>
            <person name="Le Crom S."/>
            <person name="Lindquist E."/>
            <person name="Lucas S."/>
            <person name="Luebeck M."/>
            <person name="Luebeck P.S."/>
            <person name="Margeot A."/>
            <person name="Metz B."/>
            <person name="Misra M."/>
            <person name="Nevalainen H."/>
            <person name="Omann M."/>
            <person name="Packer N."/>
            <person name="Perrone G."/>
            <person name="Uresti-Rivera E.E."/>
            <person name="Salamov A."/>
            <person name="Schmoll M."/>
            <person name="Seiboth B."/>
            <person name="Shapiro H."/>
            <person name="Sukno S."/>
            <person name="Tamayo-Ramos J.A."/>
            <person name="Tisch D."/>
            <person name="Wiest A."/>
            <person name="Wilkinson H.H."/>
            <person name="Zhang M."/>
            <person name="Coutinho P.M."/>
            <person name="Kenerley C.M."/>
            <person name="Monte E."/>
            <person name="Baker S.E."/>
            <person name="Grigoriev I.V."/>
        </authorList>
    </citation>
    <scope>NUCLEOTIDE SEQUENCE [LARGE SCALE GENOMIC DNA]</scope>
    <source>
        <strain evidence="8">Gv29-8 / FGSC 10586</strain>
    </source>
</reference>
<dbReference type="SUPFAM" id="SSF51735">
    <property type="entry name" value="NAD(P)-binding Rossmann-fold domains"/>
    <property type="match status" value="1"/>
</dbReference>
<evidence type="ECO:0000259" key="5">
    <source>
        <dbReference type="Pfam" id="PF00389"/>
    </source>
</evidence>
<dbReference type="GeneID" id="25788323"/>
<dbReference type="InParanoid" id="G9N0Q1"/>
<dbReference type="HOGENOM" id="CLU_019796_1_3_1"/>
<dbReference type="PROSITE" id="PS00671">
    <property type="entry name" value="D_2_HYDROXYACID_DH_3"/>
    <property type="match status" value="1"/>
</dbReference>
<dbReference type="Pfam" id="PF02826">
    <property type="entry name" value="2-Hacid_dh_C"/>
    <property type="match status" value="1"/>
</dbReference>
<evidence type="ECO:0000313" key="8">
    <source>
        <dbReference type="Proteomes" id="UP000007115"/>
    </source>
</evidence>